<dbReference type="EMBL" id="CP163435">
    <property type="protein sequence ID" value="XDQ30985.1"/>
    <property type="molecule type" value="Genomic_DNA"/>
</dbReference>
<reference evidence="2" key="1">
    <citation type="submission" date="2024-07" db="EMBL/GenBank/DDBJ databases">
        <authorList>
            <person name="Yu S.T."/>
        </authorList>
    </citation>
    <scope>NUCLEOTIDE SEQUENCE</scope>
    <source>
        <strain evidence="2">R21</strain>
    </source>
</reference>
<evidence type="ECO:0008006" key="3">
    <source>
        <dbReference type="Google" id="ProtNLM"/>
    </source>
</evidence>
<evidence type="ECO:0000313" key="2">
    <source>
        <dbReference type="EMBL" id="XDQ30985.1"/>
    </source>
</evidence>
<organism evidence="2">
    <name type="scientific">Streptomyces sp. R21</name>
    <dbReference type="NCBI Taxonomy" id="3238627"/>
    <lineage>
        <taxon>Bacteria</taxon>
        <taxon>Bacillati</taxon>
        <taxon>Actinomycetota</taxon>
        <taxon>Actinomycetes</taxon>
        <taxon>Kitasatosporales</taxon>
        <taxon>Streptomycetaceae</taxon>
        <taxon>Streptomyces</taxon>
    </lineage>
</organism>
<evidence type="ECO:0000256" key="1">
    <source>
        <dbReference type="SAM" id="MobiDB-lite"/>
    </source>
</evidence>
<accession>A0AB39PJU5</accession>
<sequence>MTTPTYPSSQLAVNVSDAPSLLAPEVSRSRRATKPRAEEARG</sequence>
<name>A0AB39PJU5_9ACTN</name>
<dbReference type="RefSeq" id="WP_369241453.1">
    <property type="nucleotide sequence ID" value="NZ_CP163435.1"/>
</dbReference>
<dbReference type="AlphaFoldDB" id="A0AB39PJU5"/>
<feature type="region of interest" description="Disordered" evidence="1">
    <location>
        <begin position="22"/>
        <end position="42"/>
    </location>
</feature>
<proteinExistence type="predicted"/>
<gene>
    <name evidence="2" type="ORF">AB5J56_42575</name>
</gene>
<protein>
    <recommendedName>
        <fullName evidence="3">FXSXX-COOH protein</fullName>
    </recommendedName>
</protein>